<dbReference type="Pfam" id="PF00266">
    <property type="entry name" value="Aminotran_5"/>
    <property type="match status" value="1"/>
</dbReference>
<evidence type="ECO:0000256" key="8">
    <source>
        <dbReference type="RuleBase" id="RU004506"/>
    </source>
</evidence>
<feature type="domain" description="Aminotransferase class V" evidence="9">
    <location>
        <begin position="23"/>
        <end position="393"/>
    </location>
</feature>
<evidence type="ECO:0000256" key="2">
    <source>
        <dbReference type="ARBA" id="ARBA00010447"/>
    </source>
</evidence>
<dbReference type="InterPro" id="IPR010970">
    <property type="entry name" value="Cys_dSase_SufS"/>
</dbReference>
<dbReference type="GO" id="GO:0006534">
    <property type="term" value="P:cysteine metabolic process"/>
    <property type="evidence" value="ECO:0007669"/>
    <property type="project" value="UniProtKB-UniRule"/>
</dbReference>
<comment type="function">
    <text evidence="8">Catalyzes the removal of elemental sulfur and selenium atoms from L-cysteine, L-cystine, L-selenocysteine, and L-selenocystine to produce L-alanine.</text>
</comment>
<reference evidence="10 11" key="1">
    <citation type="submission" date="2017-09" db="EMBL/GenBank/DDBJ databases">
        <title>Complete genome sequence of Oxytococcus suis strain ZY16052.</title>
        <authorList>
            <person name="Li F."/>
        </authorList>
    </citation>
    <scope>NUCLEOTIDE SEQUENCE [LARGE SCALE GENOMIC DNA]</scope>
    <source>
        <strain evidence="10 11">ZY16052</strain>
    </source>
</reference>
<dbReference type="OrthoDB" id="9804366at2"/>
<evidence type="ECO:0000313" key="10">
    <source>
        <dbReference type="EMBL" id="AXY25420.1"/>
    </source>
</evidence>
<keyword evidence="4 8" id="KW-0808">Transferase</keyword>
<evidence type="ECO:0000313" key="11">
    <source>
        <dbReference type="Proteomes" id="UP000263232"/>
    </source>
</evidence>
<dbReference type="GO" id="GO:0031071">
    <property type="term" value="F:cysteine desulfurase activity"/>
    <property type="evidence" value="ECO:0007669"/>
    <property type="project" value="UniProtKB-UniRule"/>
</dbReference>
<protein>
    <recommendedName>
        <fullName evidence="3 8">Cysteine desulfurase</fullName>
        <ecNumber evidence="3 8">2.8.1.7</ecNumber>
    </recommendedName>
</protein>
<comment type="similarity">
    <text evidence="2 8">Belongs to the class-V pyridoxal-phosphate-dependent aminotransferase family. Csd subfamily.</text>
</comment>
<evidence type="ECO:0000256" key="3">
    <source>
        <dbReference type="ARBA" id="ARBA00012239"/>
    </source>
</evidence>
<sequence>MDIQHIRELFPILNQEINGEPLIYFDNAATSQTPISVVDAMVAYYQTDNANIHRGVHALAERATQAYEGTRQKVAQWLNAQHTEEIIFNRGTTEGLNFLAQGLVEPQLNEGDLILTTKLEHHSNLVPWQEVCQRTGASLEFLPLSADWTVDLPSLDKYDDSSIKALVIHHVSNVLGVEQSLQALSNWAHERGALLIVDGAQAVPHLPVDVQQLGVDAYCFSGHKMYGPTGIGAVYLKASHHETTQPVQFGGEMIHYVGDLASDYKQAPWKFEAGTMPISQVVGLGAAIDFIADIGYATIGDHESKLVAKLCQGLDHLDGVTRLNQNVQAPHGLVSFNIDGVHPHDAATAYDLEGIAVRAGHHCAQPLMRVLDTPATLRASVGMYNTLEEVERFIEVTEKVRDFFKYGLESTR</sequence>
<dbReference type="InterPro" id="IPR020578">
    <property type="entry name" value="Aminotrans_V_PyrdxlP_BS"/>
</dbReference>
<dbReference type="KEGG" id="abae:CL176_05065"/>
<dbReference type="PANTHER" id="PTHR43586:SF8">
    <property type="entry name" value="CYSTEINE DESULFURASE 1, CHLOROPLASTIC"/>
    <property type="match status" value="1"/>
</dbReference>
<proteinExistence type="inferred from homology"/>
<dbReference type="InterPro" id="IPR015422">
    <property type="entry name" value="PyrdxlP-dep_Trfase_small"/>
</dbReference>
<dbReference type="Proteomes" id="UP000263232">
    <property type="component" value="Chromosome"/>
</dbReference>
<accession>A0A347WK13</accession>
<dbReference type="Gene3D" id="3.90.1150.10">
    <property type="entry name" value="Aspartate Aminotransferase, domain 1"/>
    <property type="match status" value="1"/>
</dbReference>
<dbReference type="EC" id="2.8.1.7" evidence="3 8"/>
<evidence type="ECO:0000256" key="7">
    <source>
        <dbReference type="RuleBase" id="RU004504"/>
    </source>
</evidence>
<keyword evidence="5 8" id="KW-0663">Pyridoxal phosphate</keyword>
<dbReference type="RefSeq" id="WP_118990332.1">
    <property type="nucleotide sequence ID" value="NZ_CP023434.1"/>
</dbReference>
<organism evidence="10 11">
    <name type="scientific">Suicoccus acidiformans</name>
    <dbReference type="NCBI Taxonomy" id="2036206"/>
    <lineage>
        <taxon>Bacteria</taxon>
        <taxon>Bacillati</taxon>
        <taxon>Bacillota</taxon>
        <taxon>Bacilli</taxon>
        <taxon>Lactobacillales</taxon>
        <taxon>Aerococcaceae</taxon>
        <taxon>Suicoccus</taxon>
    </lineage>
</organism>
<evidence type="ECO:0000256" key="4">
    <source>
        <dbReference type="ARBA" id="ARBA00022679"/>
    </source>
</evidence>
<dbReference type="InterPro" id="IPR015421">
    <property type="entry name" value="PyrdxlP-dep_Trfase_major"/>
</dbReference>
<dbReference type="PROSITE" id="PS00595">
    <property type="entry name" value="AA_TRANSFER_CLASS_5"/>
    <property type="match status" value="1"/>
</dbReference>
<keyword evidence="11" id="KW-1185">Reference proteome</keyword>
<evidence type="ECO:0000259" key="9">
    <source>
        <dbReference type="Pfam" id="PF00266"/>
    </source>
</evidence>
<name>A0A347WK13_9LACT</name>
<dbReference type="SUPFAM" id="SSF53383">
    <property type="entry name" value="PLP-dependent transferases"/>
    <property type="match status" value="1"/>
</dbReference>
<dbReference type="AlphaFoldDB" id="A0A347WK13"/>
<evidence type="ECO:0000256" key="5">
    <source>
        <dbReference type="ARBA" id="ARBA00022898"/>
    </source>
</evidence>
<dbReference type="EMBL" id="CP023434">
    <property type="protein sequence ID" value="AXY25420.1"/>
    <property type="molecule type" value="Genomic_DNA"/>
</dbReference>
<dbReference type="PANTHER" id="PTHR43586">
    <property type="entry name" value="CYSTEINE DESULFURASE"/>
    <property type="match status" value="1"/>
</dbReference>
<dbReference type="InterPro" id="IPR000192">
    <property type="entry name" value="Aminotrans_V_dom"/>
</dbReference>
<comment type="cofactor">
    <cofactor evidence="1 7">
        <name>pyridoxal 5'-phosphate</name>
        <dbReference type="ChEBI" id="CHEBI:597326"/>
    </cofactor>
</comment>
<evidence type="ECO:0000256" key="1">
    <source>
        <dbReference type="ARBA" id="ARBA00001933"/>
    </source>
</evidence>
<dbReference type="GO" id="GO:0030170">
    <property type="term" value="F:pyridoxal phosphate binding"/>
    <property type="evidence" value="ECO:0007669"/>
    <property type="project" value="UniProtKB-UniRule"/>
</dbReference>
<dbReference type="CDD" id="cd06453">
    <property type="entry name" value="SufS_like"/>
    <property type="match status" value="1"/>
</dbReference>
<gene>
    <name evidence="10" type="ORF">CL176_05065</name>
</gene>
<dbReference type="InterPro" id="IPR015424">
    <property type="entry name" value="PyrdxlP-dep_Trfase"/>
</dbReference>
<comment type="catalytic activity">
    <reaction evidence="6 8">
        <text>(sulfur carrier)-H + L-cysteine = (sulfur carrier)-SH + L-alanine</text>
        <dbReference type="Rhea" id="RHEA:43892"/>
        <dbReference type="Rhea" id="RHEA-COMP:14737"/>
        <dbReference type="Rhea" id="RHEA-COMP:14739"/>
        <dbReference type="ChEBI" id="CHEBI:29917"/>
        <dbReference type="ChEBI" id="CHEBI:35235"/>
        <dbReference type="ChEBI" id="CHEBI:57972"/>
        <dbReference type="ChEBI" id="CHEBI:64428"/>
        <dbReference type="EC" id="2.8.1.7"/>
    </reaction>
</comment>
<evidence type="ECO:0000256" key="6">
    <source>
        <dbReference type="ARBA" id="ARBA00050776"/>
    </source>
</evidence>
<dbReference type="Gene3D" id="3.40.640.10">
    <property type="entry name" value="Type I PLP-dependent aspartate aminotransferase-like (Major domain)"/>
    <property type="match status" value="1"/>
</dbReference>
<dbReference type="NCBIfam" id="TIGR01979">
    <property type="entry name" value="sufS"/>
    <property type="match status" value="1"/>
</dbReference>